<evidence type="ECO:0000256" key="2">
    <source>
        <dbReference type="ARBA" id="ARBA00022598"/>
    </source>
</evidence>
<dbReference type="Pfam" id="PF00120">
    <property type="entry name" value="Gln-synt_C"/>
    <property type="match status" value="1"/>
</dbReference>
<dbReference type="Proteomes" id="UP000679284">
    <property type="component" value="Chromosome"/>
</dbReference>
<evidence type="ECO:0000313" key="8">
    <source>
        <dbReference type="Proteomes" id="UP000679284"/>
    </source>
</evidence>
<organism evidence="7 8">
    <name type="scientific">Falsirhodobacter algicola</name>
    <dbReference type="NCBI Taxonomy" id="2692330"/>
    <lineage>
        <taxon>Bacteria</taxon>
        <taxon>Pseudomonadati</taxon>
        <taxon>Pseudomonadota</taxon>
        <taxon>Alphaproteobacteria</taxon>
        <taxon>Rhodobacterales</taxon>
        <taxon>Paracoccaceae</taxon>
        <taxon>Falsirhodobacter</taxon>
    </lineage>
</organism>
<dbReference type="GO" id="GO:0004356">
    <property type="term" value="F:glutamine synthetase activity"/>
    <property type="evidence" value="ECO:0007669"/>
    <property type="project" value="InterPro"/>
</dbReference>
<evidence type="ECO:0000256" key="4">
    <source>
        <dbReference type="PROSITE-ProRule" id="PRU01331"/>
    </source>
</evidence>
<dbReference type="InterPro" id="IPR008146">
    <property type="entry name" value="Gln_synth_cat_dom"/>
</dbReference>
<dbReference type="InterPro" id="IPR027303">
    <property type="entry name" value="Gln_synth_gly_rich_site"/>
</dbReference>
<dbReference type="AlphaFoldDB" id="A0A8J8MQT8"/>
<dbReference type="PANTHER" id="PTHR43785:SF3">
    <property type="entry name" value="GS CATALYTIC DOMAIN-CONTAINING PROTEIN"/>
    <property type="match status" value="1"/>
</dbReference>
<dbReference type="SUPFAM" id="SSF54368">
    <property type="entry name" value="Glutamine synthetase, N-terminal domain"/>
    <property type="match status" value="1"/>
</dbReference>
<dbReference type="PANTHER" id="PTHR43785">
    <property type="entry name" value="GAMMA-GLUTAMYLPUTRESCINE SYNTHETASE"/>
    <property type="match status" value="1"/>
</dbReference>
<dbReference type="GO" id="GO:0006598">
    <property type="term" value="P:polyamine catabolic process"/>
    <property type="evidence" value="ECO:0007669"/>
    <property type="project" value="TreeGrafter"/>
</dbReference>
<dbReference type="Gene3D" id="3.30.590.10">
    <property type="entry name" value="Glutamine synthetase/guanido kinase, catalytic domain"/>
    <property type="match status" value="1"/>
</dbReference>
<evidence type="ECO:0000259" key="6">
    <source>
        <dbReference type="PROSITE" id="PS51987"/>
    </source>
</evidence>
<feature type="domain" description="GS catalytic" evidence="6">
    <location>
        <begin position="117"/>
        <end position="451"/>
    </location>
</feature>
<proteinExistence type="inferred from homology"/>
<keyword evidence="8" id="KW-1185">Reference proteome</keyword>
<dbReference type="KEGG" id="fap:GR316_01295"/>
<comment type="similarity">
    <text evidence="4 5">Belongs to the glutamine synthetase family.</text>
</comment>
<evidence type="ECO:0000313" key="7">
    <source>
        <dbReference type="EMBL" id="QUS35025.1"/>
    </source>
</evidence>
<evidence type="ECO:0000256" key="5">
    <source>
        <dbReference type="RuleBase" id="RU000384"/>
    </source>
</evidence>
<comment type="cofactor">
    <cofactor evidence="1">
        <name>Mg(2+)</name>
        <dbReference type="ChEBI" id="CHEBI:18420"/>
    </cofactor>
</comment>
<keyword evidence="3" id="KW-0460">Magnesium</keyword>
<dbReference type="EMBL" id="CP047289">
    <property type="protein sequence ID" value="QUS35025.1"/>
    <property type="molecule type" value="Genomic_DNA"/>
</dbReference>
<dbReference type="PROSITE" id="PS00181">
    <property type="entry name" value="GLNA_ATP"/>
    <property type="match status" value="1"/>
</dbReference>
<dbReference type="SUPFAM" id="SSF55931">
    <property type="entry name" value="Glutamine synthetase/guanido kinase"/>
    <property type="match status" value="1"/>
</dbReference>
<evidence type="ECO:0000256" key="1">
    <source>
        <dbReference type="ARBA" id="ARBA00001946"/>
    </source>
</evidence>
<accession>A0A8J8MQT8</accession>
<protein>
    <submittedName>
        <fullName evidence="7">Glutamine synthetase</fullName>
    </submittedName>
</protein>
<reference evidence="7" key="1">
    <citation type="submission" date="2020-01" db="EMBL/GenBank/DDBJ databases">
        <authorList>
            <person name="Yang Y."/>
            <person name="Kwon Y.M."/>
        </authorList>
    </citation>
    <scope>NUCLEOTIDE SEQUENCE</scope>
    <source>
        <strain evidence="7">PG104</strain>
    </source>
</reference>
<evidence type="ECO:0000256" key="3">
    <source>
        <dbReference type="ARBA" id="ARBA00022842"/>
    </source>
</evidence>
<dbReference type="SMART" id="SM01230">
    <property type="entry name" value="Gln-synt_C"/>
    <property type="match status" value="1"/>
</dbReference>
<dbReference type="InterPro" id="IPR036651">
    <property type="entry name" value="Gln_synt_N_sf"/>
</dbReference>
<dbReference type="InterPro" id="IPR014746">
    <property type="entry name" value="Gln_synth/guanido_kin_cat_dom"/>
</dbReference>
<dbReference type="Gene3D" id="3.10.20.70">
    <property type="entry name" value="Glutamine synthetase, N-terminal domain"/>
    <property type="match status" value="1"/>
</dbReference>
<dbReference type="GO" id="GO:0006542">
    <property type="term" value="P:glutamine biosynthetic process"/>
    <property type="evidence" value="ECO:0007669"/>
    <property type="project" value="InterPro"/>
</dbReference>
<gene>
    <name evidence="7" type="ORF">GR316_01295</name>
</gene>
<dbReference type="PROSITE" id="PS51987">
    <property type="entry name" value="GS_CATALYTIC"/>
    <property type="match status" value="1"/>
</dbReference>
<sequence length="451" mass="50208">MTNWTDEIPEAARDYIAGRRLDEVECIVSDIAGVARGKAMPASKFARQTSFFLPNSIFLQTITGEWASNPLGAFTEPDMILHPDYSTATAAPWTADITLQVIHDAVTQSGDPVPTAPRNVLKRIVQLYADKGWKPIVAPEMEFFLVARNIDPNMPVMPPMGRSGRRAAGRQAYSMSAVDEYGKVIDDIYDFAELQGFEIDGILQEGGAGQVEINLAHGDPVKLADEIFFFKRLIREAALRHDCFATFMAKPIEGEPGSAMHIHHSVTDLATGRNIFSDDKGSETDHFLHFIAGMQRHLPAAVALLAPYVNSYRRYVPDFAAPINLEWGRDNRTTGLRIPISGPEARRLENRLAGMDCNPYLGIAASLACGYLGLVEQTKPRPECIGSAYNVETDLPYNLGDALDLLDENMALRDVLGQDFCRYYDAVKRNEYKEFLQVISPWEREHLLLNV</sequence>
<keyword evidence="2" id="KW-0436">Ligase</keyword>
<name>A0A8J8MQT8_9RHOB</name>
<dbReference type="RefSeq" id="WP_211784275.1">
    <property type="nucleotide sequence ID" value="NZ_CP047289.1"/>
</dbReference>